<feature type="domain" description="Glucose-methanol-choline oxidoreductase N-terminal" evidence="9">
    <location>
        <begin position="351"/>
        <end position="365"/>
    </location>
</feature>
<keyword evidence="3 6" id="KW-0285">Flavoprotein</keyword>
<feature type="domain" description="Glucose-methanol-choline oxidoreductase N-terminal" evidence="8">
    <location>
        <begin position="167"/>
        <end position="190"/>
    </location>
</feature>
<evidence type="ECO:0000256" key="1">
    <source>
        <dbReference type="ARBA" id="ARBA00001974"/>
    </source>
</evidence>
<dbReference type="SUPFAM" id="SSF51905">
    <property type="entry name" value="FAD/NAD(P)-binding domain"/>
    <property type="match status" value="1"/>
</dbReference>
<dbReference type="Pfam" id="PF00732">
    <property type="entry name" value="GMC_oxred_N"/>
    <property type="match status" value="1"/>
</dbReference>
<evidence type="ECO:0000256" key="3">
    <source>
        <dbReference type="ARBA" id="ARBA00022630"/>
    </source>
</evidence>
<dbReference type="SUPFAM" id="SSF54373">
    <property type="entry name" value="FAD-linked reductases, C-terminal domain"/>
    <property type="match status" value="1"/>
</dbReference>
<dbReference type="EMBL" id="GEBQ01007321">
    <property type="protein sequence ID" value="JAT32656.1"/>
    <property type="molecule type" value="Transcribed_RNA"/>
</dbReference>
<gene>
    <name evidence="11" type="ORF">g.8915</name>
    <name evidence="10" type="ORF">g.8916</name>
</gene>
<feature type="signal peptide" evidence="7">
    <location>
        <begin position="1"/>
        <end position="20"/>
    </location>
</feature>
<name>A0A1B6LGQ0_9HEMI</name>
<dbReference type="Pfam" id="PF05199">
    <property type="entry name" value="GMC_oxred_C"/>
    <property type="match status" value="1"/>
</dbReference>
<comment type="similarity">
    <text evidence="2 6">Belongs to the GMC oxidoreductase family.</text>
</comment>
<dbReference type="PANTHER" id="PTHR11552">
    <property type="entry name" value="GLUCOSE-METHANOL-CHOLINE GMC OXIDOREDUCTASE"/>
    <property type="match status" value="1"/>
</dbReference>
<accession>A0A1B6LGQ0</accession>
<evidence type="ECO:0000256" key="2">
    <source>
        <dbReference type="ARBA" id="ARBA00010790"/>
    </source>
</evidence>
<evidence type="ECO:0000259" key="8">
    <source>
        <dbReference type="PROSITE" id="PS00623"/>
    </source>
</evidence>
<evidence type="ECO:0000256" key="7">
    <source>
        <dbReference type="SAM" id="SignalP"/>
    </source>
</evidence>
<dbReference type="InterPro" id="IPR036188">
    <property type="entry name" value="FAD/NAD-bd_sf"/>
</dbReference>
<dbReference type="PIRSF" id="PIRSF000137">
    <property type="entry name" value="Alcohol_oxidase"/>
    <property type="match status" value="1"/>
</dbReference>
<feature type="chain" id="PRO_5008587377" description="Glucose-methanol-choline oxidoreductase N-terminal domain-containing protein" evidence="7">
    <location>
        <begin position="21"/>
        <end position="673"/>
    </location>
</feature>
<dbReference type="GO" id="GO:0016614">
    <property type="term" value="F:oxidoreductase activity, acting on CH-OH group of donors"/>
    <property type="evidence" value="ECO:0007669"/>
    <property type="project" value="InterPro"/>
</dbReference>
<proteinExistence type="inferred from homology"/>
<reference evidence="10" key="1">
    <citation type="submission" date="2015-11" db="EMBL/GenBank/DDBJ databases">
        <title>De novo transcriptome assembly of four potential Pierce s Disease insect vectors from Arizona vineyards.</title>
        <authorList>
            <person name="Tassone E.E."/>
        </authorList>
    </citation>
    <scope>NUCLEOTIDE SEQUENCE</scope>
</reference>
<sequence>MTRAFTVLIIYAIFNGCSDGGIVDNVKRVAKSTVSLLTTTSGTCSQKGTDYASLALQSVYSELVEEDCHLASPDGYPEDYCPKDKEEFDFIIVGAGSAGCVIANRLTESGKWNVLLIEAGGDPSKTTEVPALFGALQETDEDWKYQTDPEEDNCLGMIDDNCNWPRGKVLGGSSAINALLYVRGNDRDYNNWAAAGNNGWSYEEVLPYFKKSEDLHAQEVLKTKDWKKYHSVGGNLGVGSWNNSELDPVKKAFRAGMAELGYGYNPDPSGKTQMGYALLQGSLTRDGKRSTTAKAFLSPIRHRANLKVAKHALATKVLINAETKTAYGITLKKNGTLINVLSSKEVILSAGSLNSPQLLMLSGIGPADHLKEHNIEVCEDLPVGENLQDHMLFTGLVFKYSNYSKPENPIAENMFDFMIEHKGRFTNNGLLGSSGFISTINDTKYPDLQIHRFDFAEGKYDQLLNIYMNFGFKPTVGLMYAALNTNSFITIEMLTLLNPKGRGKLSLKSTDPEDHIKVTCGYLTNDDDVETFLRGIEFVTRLEKTKGLASVGAELHEITPVACLLHPKGSRERRICNLRHVTSTIYHPVGTCKMGPSSDKTAVVDPTLKVHGVCGLRVCDASIMPTIVSGNTNAPTIMIGEKAADLIKADWEKLIDIKGTVNQVLNVIPVVGK</sequence>
<evidence type="ECO:0000256" key="6">
    <source>
        <dbReference type="RuleBase" id="RU003968"/>
    </source>
</evidence>
<keyword evidence="4 5" id="KW-0274">FAD</keyword>
<evidence type="ECO:0000313" key="11">
    <source>
        <dbReference type="EMBL" id="JAT32656.1"/>
    </source>
</evidence>
<dbReference type="EMBL" id="GEBQ01017178">
    <property type="protein sequence ID" value="JAT22799.1"/>
    <property type="molecule type" value="Transcribed_RNA"/>
</dbReference>
<comment type="cofactor">
    <cofactor evidence="1 5">
        <name>FAD</name>
        <dbReference type="ChEBI" id="CHEBI:57692"/>
    </cofactor>
</comment>
<organism evidence="10">
    <name type="scientific">Graphocephala atropunctata</name>
    <dbReference type="NCBI Taxonomy" id="36148"/>
    <lineage>
        <taxon>Eukaryota</taxon>
        <taxon>Metazoa</taxon>
        <taxon>Ecdysozoa</taxon>
        <taxon>Arthropoda</taxon>
        <taxon>Hexapoda</taxon>
        <taxon>Insecta</taxon>
        <taxon>Pterygota</taxon>
        <taxon>Neoptera</taxon>
        <taxon>Paraneoptera</taxon>
        <taxon>Hemiptera</taxon>
        <taxon>Auchenorrhyncha</taxon>
        <taxon>Membracoidea</taxon>
        <taxon>Cicadellidae</taxon>
        <taxon>Cicadellinae</taxon>
        <taxon>Cicadellini</taxon>
        <taxon>Graphocephala</taxon>
    </lineage>
</organism>
<keyword evidence="7" id="KW-0732">Signal</keyword>
<evidence type="ECO:0000313" key="10">
    <source>
        <dbReference type="EMBL" id="JAT22799.1"/>
    </source>
</evidence>
<evidence type="ECO:0000259" key="9">
    <source>
        <dbReference type="PROSITE" id="PS00624"/>
    </source>
</evidence>
<dbReference type="AlphaFoldDB" id="A0A1B6LGQ0"/>
<dbReference type="InterPro" id="IPR012132">
    <property type="entry name" value="GMC_OxRdtase"/>
</dbReference>
<feature type="binding site" evidence="5">
    <location>
        <position position="169"/>
    </location>
    <ligand>
        <name>FAD</name>
        <dbReference type="ChEBI" id="CHEBI:57692"/>
    </ligand>
</feature>
<protein>
    <recommendedName>
        <fullName evidence="8 9">Glucose-methanol-choline oxidoreductase N-terminal domain-containing protein</fullName>
    </recommendedName>
</protein>
<evidence type="ECO:0000256" key="5">
    <source>
        <dbReference type="PIRSR" id="PIRSR000137-2"/>
    </source>
</evidence>
<dbReference type="PANTHER" id="PTHR11552:SF147">
    <property type="entry name" value="CHOLINE DEHYDROGENASE, MITOCHONDRIAL"/>
    <property type="match status" value="1"/>
</dbReference>
<dbReference type="Gene3D" id="3.50.50.60">
    <property type="entry name" value="FAD/NAD(P)-binding domain"/>
    <property type="match status" value="1"/>
</dbReference>
<dbReference type="Gene3D" id="3.30.560.10">
    <property type="entry name" value="Glucose Oxidase, domain 3"/>
    <property type="match status" value="1"/>
</dbReference>
<dbReference type="InterPro" id="IPR007867">
    <property type="entry name" value="GMC_OxRtase_C"/>
</dbReference>
<dbReference type="PROSITE" id="PS00624">
    <property type="entry name" value="GMC_OXRED_2"/>
    <property type="match status" value="1"/>
</dbReference>
<evidence type="ECO:0000256" key="4">
    <source>
        <dbReference type="ARBA" id="ARBA00022827"/>
    </source>
</evidence>
<dbReference type="InterPro" id="IPR000172">
    <property type="entry name" value="GMC_OxRdtase_N"/>
</dbReference>
<dbReference type="PROSITE" id="PS00623">
    <property type="entry name" value="GMC_OXRED_1"/>
    <property type="match status" value="1"/>
</dbReference>
<dbReference type="GO" id="GO:0050660">
    <property type="term" value="F:flavin adenine dinucleotide binding"/>
    <property type="evidence" value="ECO:0007669"/>
    <property type="project" value="InterPro"/>
</dbReference>